<sequence>MDFYFQGFHFKQDQLVLFKHGEVVGLRLNEAKLLALLISDPEKVFSKQEILDSVWAGKAVAEQSIFQNISHLRSIFGGDAIRTHPKKGYQWTIQLEEAPLLKAPVVLAPSSHVGLRAVFVGILLTFVVCLFYLYQPSSFSSQQTRAATVAVISENDDVIEHFSASTPSTNIRFIPESNVKIDAYEVEHDSIKPLLTKRNADVLMLVETQQHDDHIGLSFSLRRENNRWQGYLSGASVEHVLARLTEHVESVVKSNVLEVSENSLNLLNARLRVLYSQNPDDAIVLFQLINNLKEIGEYEEALVHLHKLQQLMKIHPFLEYHSKSLVLIQQINALLYDGELVLTKWNDNQIALAEQIAITHLDQISLRQLSLLQGKRALAEKNFPLLESEMKLAIQRENNAGNFTSALDLTITLASYANKLNEIEARNDYLSQAKRTIDAHGLDKTWLAQVYFQQGLFAEKAGDDDRAMGHYRDVLSVYLPNQDSWSKERAQFHLARILNGKERFADAIALFENEKILSAKERLTMASIYFDWGNIALAKQHADSAYQMAVQNGELATSLYAALLRVEVSADSAEDIDGQRYAHYIRKHAFASWLKQVRKRLDKLRIFNRDYQHFNDL</sequence>
<keyword evidence="1 2" id="KW-0238">DNA-binding</keyword>
<dbReference type="SUPFAM" id="SSF46894">
    <property type="entry name" value="C-terminal effector domain of the bipartite response regulators"/>
    <property type="match status" value="1"/>
</dbReference>
<accession>A0ABT3A7D6</accession>
<feature type="transmembrane region" description="Helical" evidence="3">
    <location>
        <begin position="113"/>
        <end position="134"/>
    </location>
</feature>
<feature type="DNA-binding region" description="OmpR/PhoB-type" evidence="2">
    <location>
        <begin position="1"/>
        <end position="93"/>
    </location>
</feature>
<evidence type="ECO:0000259" key="4">
    <source>
        <dbReference type="PROSITE" id="PS51755"/>
    </source>
</evidence>
<evidence type="ECO:0000256" key="3">
    <source>
        <dbReference type="SAM" id="Phobius"/>
    </source>
</evidence>
<dbReference type="InterPro" id="IPR011990">
    <property type="entry name" value="TPR-like_helical_dom_sf"/>
</dbReference>
<keyword evidence="3" id="KW-1133">Transmembrane helix</keyword>
<reference evidence="5 6" key="1">
    <citation type="submission" date="2022-10" db="EMBL/GenBank/DDBJ databases">
        <title>Aestuariibacter sp. AA17 isolated from Montipora capitata coral fragment.</title>
        <authorList>
            <person name="Emsley S.A."/>
            <person name="Pfannmuller K.M."/>
            <person name="Loughran R.M."/>
            <person name="Shlafstein M."/>
            <person name="Papke E."/>
            <person name="Saw J.H."/>
            <person name="Ushijima B."/>
            <person name="Videau P."/>
        </authorList>
    </citation>
    <scope>NUCLEOTIDE SEQUENCE [LARGE SCALE GENOMIC DNA]</scope>
    <source>
        <strain evidence="5 6">AA17</strain>
    </source>
</reference>
<dbReference type="EMBL" id="JAOWKX010000003">
    <property type="protein sequence ID" value="MCV2884484.1"/>
    <property type="molecule type" value="Genomic_DNA"/>
</dbReference>
<proteinExistence type="predicted"/>
<feature type="domain" description="OmpR/PhoB-type" evidence="4">
    <location>
        <begin position="1"/>
        <end position="93"/>
    </location>
</feature>
<evidence type="ECO:0000313" key="6">
    <source>
        <dbReference type="Proteomes" id="UP001652504"/>
    </source>
</evidence>
<dbReference type="Gene3D" id="1.10.10.10">
    <property type="entry name" value="Winged helix-like DNA-binding domain superfamily/Winged helix DNA-binding domain"/>
    <property type="match status" value="1"/>
</dbReference>
<dbReference type="InterPro" id="IPR001867">
    <property type="entry name" value="OmpR/PhoB-type_DNA-bd"/>
</dbReference>
<keyword evidence="6" id="KW-1185">Reference proteome</keyword>
<dbReference type="PROSITE" id="PS51755">
    <property type="entry name" value="OMPR_PHOB"/>
    <property type="match status" value="1"/>
</dbReference>
<keyword evidence="3" id="KW-0472">Membrane</keyword>
<dbReference type="Gene3D" id="1.25.40.10">
    <property type="entry name" value="Tetratricopeptide repeat domain"/>
    <property type="match status" value="1"/>
</dbReference>
<dbReference type="RefSeq" id="WP_263711753.1">
    <property type="nucleotide sequence ID" value="NZ_JAOWKX010000003.1"/>
</dbReference>
<dbReference type="SMART" id="SM00862">
    <property type="entry name" value="Trans_reg_C"/>
    <property type="match status" value="1"/>
</dbReference>
<keyword evidence="3" id="KW-0812">Transmembrane</keyword>
<gene>
    <name evidence="5" type="ORF">OE749_07245</name>
</gene>
<protein>
    <submittedName>
        <fullName evidence="5">Winged helix-turn-helix domain-containing protein</fullName>
    </submittedName>
</protein>
<dbReference type="Proteomes" id="UP001652504">
    <property type="component" value="Unassembled WGS sequence"/>
</dbReference>
<name>A0ABT3A7D6_9ALTE</name>
<dbReference type="InterPro" id="IPR036388">
    <property type="entry name" value="WH-like_DNA-bd_sf"/>
</dbReference>
<dbReference type="Pfam" id="PF00486">
    <property type="entry name" value="Trans_reg_C"/>
    <property type="match status" value="1"/>
</dbReference>
<comment type="caution">
    <text evidence="5">The sequence shown here is derived from an EMBL/GenBank/DDBJ whole genome shotgun (WGS) entry which is preliminary data.</text>
</comment>
<dbReference type="CDD" id="cd00383">
    <property type="entry name" value="trans_reg_C"/>
    <property type="match status" value="1"/>
</dbReference>
<organism evidence="5 6">
    <name type="scientific">Fluctibacter corallii</name>
    <dbReference type="NCBI Taxonomy" id="2984329"/>
    <lineage>
        <taxon>Bacteria</taxon>
        <taxon>Pseudomonadati</taxon>
        <taxon>Pseudomonadota</taxon>
        <taxon>Gammaproteobacteria</taxon>
        <taxon>Alteromonadales</taxon>
        <taxon>Alteromonadaceae</taxon>
        <taxon>Fluctibacter</taxon>
    </lineage>
</organism>
<dbReference type="SUPFAM" id="SSF48452">
    <property type="entry name" value="TPR-like"/>
    <property type="match status" value="1"/>
</dbReference>
<evidence type="ECO:0000256" key="2">
    <source>
        <dbReference type="PROSITE-ProRule" id="PRU01091"/>
    </source>
</evidence>
<evidence type="ECO:0000313" key="5">
    <source>
        <dbReference type="EMBL" id="MCV2884484.1"/>
    </source>
</evidence>
<evidence type="ECO:0000256" key="1">
    <source>
        <dbReference type="ARBA" id="ARBA00023125"/>
    </source>
</evidence>
<dbReference type="InterPro" id="IPR016032">
    <property type="entry name" value="Sig_transdc_resp-reg_C-effctor"/>
</dbReference>